<organism evidence="3 4">
    <name type="scientific">Janibacter melonis</name>
    <dbReference type="NCBI Taxonomy" id="262209"/>
    <lineage>
        <taxon>Bacteria</taxon>
        <taxon>Bacillati</taxon>
        <taxon>Actinomycetota</taxon>
        <taxon>Actinomycetes</taxon>
        <taxon>Micrococcales</taxon>
        <taxon>Intrasporangiaceae</taxon>
        <taxon>Janibacter</taxon>
    </lineage>
</organism>
<feature type="domain" description="NTP pyrophosphohydrolase MazG-like" evidence="2">
    <location>
        <begin position="146"/>
        <end position="232"/>
    </location>
</feature>
<dbReference type="CDD" id="cd11528">
    <property type="entry name" value="NTP-PPase_MazG_Nterm"/>
    <property type="match status" value="1"/>
</dbReference>
<evidence type="ECO:0000259" key="2">
    <source>
        <dbReference type="Pfam" id="PF03819"/>
    </source>
</evidence>
<dbReference type="GO" id="GO:0046081">
    <property type="term" value="P:dUTP catabolic process"/>
    <property type="evidence" value="ECO:0007669"/>
    <property type="project" value="TreeGrafter"/>
</dbReference>
<keyword evidence="4" id="KW-1185">Reference proteome</keyword>
<dbReference type="PANTHER" id="PTHR30522:SF0">
    <property type="entry name" value="NUCLEOSIDE TRIPHOSPHATE PYROPHOSPHOHYDROLASE"/>
    <property type="match status" value="1"/>
</dbReference>
<dbReference type="FunFam" id="1.10.287.1080:FF:000001">
    <property type="entry name" value="Nucleoside triphosphate pyrophosphohydrolase"/>
    <property type="match status" value="1"/>
</dbReference>
<dbReference type="InterPro" id="IPR011551">
    <property type="entry name" value="NTP_PyrPHydrolase_MazG"/>
</dbReference>
<reference evidence="3 4" key="1">
    <citation type="submission" date="2016-01" db="EMBL/GenBank/DDBJ databases">
        <title>Janibacter melonis strain CD11_4 genome sequencing and assembly.</title>
        <authorList>
            <person name="Nair G.R."/>
            <person name="Kaur G."/>
            <person name="Chander A.M."/>
            <person name="Mayilraj S."/>
        </authorList>
    </citation>
    <scope>NUCLEOTIDE SEQUENCE [LARGE SCALE GENOMIC DNA]</scope>
    <source>
        <strain evidence="3 4">CD11-4</strain>
    </source>
</reference>
<dbReference type="GO" id="GO:0046076">
    <property type="term" value="P:dTTP catabolic process"/>
    <property type="evidence" value="ECO:0007669"/>
    <property type="project" value="TreeGrafter"/>
</dbReference>
<dbReference type="SUPFAM" id="SSF101386">
    <property type="entry name" value="all-alpha NTP pyrophosphatases"/>
    <property type="match status" value="1"/>
</dbReference>
<dbReference type="GO" id="GO:0046061">
    <property type="term" value="P:dATP catabolic process"/>
    <property type="evidence" value="ECO:0007669"/>
    <property type="project" value="TreeGrafter"/>
</dbReference>
<dbReference type="GO" id="GO:0047429">
    <property type="term" value="F:nucleoside triphosphate diphosphatase activity"/>
    <property type="evidence" value="ECO:0007669"/>
    <property type="project" value="TreeGrafter"/>
</dbReference>
<feature type="region of interest" description="Disordered" evidence="1">
    <location>
        <begin position="232"/>
        <end position="264"/>
    </location>
</feature>
<dbReference type="GO" id="GO:0006203">
    <property type="term" value="P:dGTP catabolic process"/>
    <property type="evidence" value="ECO:0007669"/>
    <property type="project" value="TreeGrafter"/>
</dbReference>
<proteinExistence type="predicted"/>
<dbReference type="PANTHER" id="PTHR30522">
    <property type="entry name" value="NUCLEOSIDE TRIPHOSPHATE PYROPHOSPHOHYDROLASE"/>
    <property type="match status" value="1"/>
</dbReference>
<evidence type="ECO:0000313" key="3">
    <source>
        <dbReference type="EMBL" id="OAB87640.1"/>
    </source>
</evidence>
<dbReference type="EMBL" id="LQZG01000002">
    <property type="protein sequence ID" value="OAB87640.1"/>
    <property type="molecule type" value="Genomic_DNA"/>
</dbReference>
<evidence type="ECO:0000313" key="4">
    <source>
        <dbReference type="Proteomes" id="UP000076976"/>
    </source>
</evidence>
<sequence length="264" mass="27967">MSVTARVVLLASSPRVAPGLLSRDAWRCLEGASSRWCRSDDEALAGAVRSAGLPVESVDEGVTPPVLARRLVAATQGGREVVWVGSADGDPGLSDALASELSALADPPEIEVLVGSWDVPGARLLDAVAVMDRLRSPGGCPWDAEQTHESLVPYALEEAEEVAEAVAGLADGSHRYEDLRDELGDLLLQVLFHARVATEAEPGPTAADAPFDIDDVAATLVAKMVRRHPHVFGDSSASTPAEVEEQWAQIKAQERADRAARREA</sequence>
<dbReference type="InterPro" id="IPR048015">
    <property type="entry name" value="NTP-PPase_MazG-like_N"/>
</dbReference>
<dbReference type="InterPro" id="IPR004518">
    <property type="entry name" value="MazG-like_dom"/>
</dbReference>
<feature type="compositionally biased region" description="Basic and acidic residues" evidence="1">
    <location>
        <begin position="252"/>
        <end position="264"/>
    </location>
</feature>
<dbReference type="Gene3D" id="1.10.287.1080">
    <property type="entry name" value="MazG-like"/>
    <property type="match status" value="1"/>
</dbReference>
<dbReference type="STRING" id="262209.AWH69_06165"/>
<comment type="caution">
    <text evidence="3">The sequence shown here is derived from an EMBL/GenBank/DDBJ whole genome shotgun (WGS) entry which is preliminary data.</text>
</comment>
<accession>A0A176QDC5</accession>
<dbReference type="GO" id="GO:0006950">
    <property type="term" value="P:response to stress"/>
    <property type="evidence" value="ECO:0007669"/>
    <property type="project" value="UniProtKB-ARBA"/>
</dbReference>
<dbReference type="Proteomes" id="UP000076976">
    <property type="component" value="Unassembled WGS sequence"/>
</dbReference>
<dbReference type="AlphaFoldDB" id="A0A176QDC5"/>
<dbReference type="GO" id="GO:0046047">
    <property type="term" value="P:TTP catabolic process"/>
    <property type="evidence" value="ECO:0007669"/>
    <property type="project" value="TreeGrafter"/>
</dbReference>
<name>A0A176QDC5_9MICO</name>
<dbReference type="GO" id="GO:0046052">
    <property type="term" value="P:UTP catabolic process"/>
    <property type="evidence" value="ECO:0007669"/>
    <property type="project" value="TreeGrafter"/>
</dbReference>
<dbReference type="Pfam" id="PF03819">
    <property type="entry name" value="MazG"/>
    <property type="match status" value="1"/>
</dbReference>
<gene>
    <name evidence="3" type="ORF">AWH69_06165</name>
</gene>
<protein>
    <submittedName>
        <fullName evidence="3">MazG family protein</fullName>
    </submittedName>
</protein>
<evidence type="ECO:0000256" key="1">
    <source>
        <dbReference type="SAM" id="MobiDB-lite"/>
    </source>
</evidence>